<evidence type="ECO:0000313" key="2">
    <source>
        <dbReference type="Proteomes" id="UP000198034"/>
    </source>
</evidence>
<sequence length="174" mass="20263">MRKIILLMLAIIILMHAGVVSSFFEIKQDFLKSKILENYSENDCFTIKLSLKEFLRRKISDNEIIINKEFHDIIEIKTLHQSVVLKLISDRIEKSYLNKTKDYKEKSSAGAKSKNNNLKIKFLYCDPVADFFLVTNNIVCDIQKLYINDLKVYLENEQGIESPPPECILMNKIV</sequence>
<reference evidence="1 2" key="1">
    <citation type="journal article" date="2017" name="Infect. Genet. Evol.">
        <title>Comparative genome analysis of fish pathogen Flavobacterium columnare reveals extensive sequence diversity within the species.</title>
        <authorList>
            <person name="Kayansamruaj P."/>
            <person name="Dong H.T."/>
            <person name="Hirono I."/>
            <person name="Kondo H."/>
            <person name="Senapin S."/>
            <person name="Rodkhum C."/>
        </authorList>
    </citation>
    <scope>NUCLEOTIDE SEQUENCE [LARGE SCALE GENOMIC DNA]</scope>
    <source>
        <strain evidence="1 2">1214</strain>
    </source>
</reference>
<evidence type="ECO:0000313" key="1">
    <source>
        <dbReference type="EMBL" id="OWP79496.1"/>
    </source>
</evidence>
<proteinExistence type="predicted"/>
<accession>A0A2D0AI46</accession>
<name>A0A2D0AI46_9FLAO</name>
<dbReference type="AlphaFoldDB" id="A0A2D0AI46"/>
<comment type="caution">
    <text evidence="1">The sequence shown here is derived from an EMBL/GenBank/DDBJ whole genome shotgun (WGS) entry which is preliminary data.</text>
</comment>
<dbReference type="OrthoDB" id="1374958at2"/>
<organism evidence="1 2">
    <name type="scientific">Flavobacterium columnare</name>
    <dbReference type="NCBI Taxonomy" id="996"/>
    <lineage>
        <taxon>Bacteria</taxon>
        <taxon>Pseudomonadati</taxon>
        <taxon>Bacteroidota</taxon>
        <taxon>Flavobacteriia</taxon>
        <taxon>Flavobacteriales</taxon>
        <taxon>Flavobacteriaceae</taxon>
        <taxon>Flavobacterium</taxon>
    </lineage>
</organism>
<protein>
    <submittedName>
        <fullName evidence="1">Uncharacterized protein</fullName>
    </submittedName>
</protein>
<gene>
    <name evidence="1" type="ORF">BWK62_02050</name>
</gene>
<dbReference type="Proteomes" id="UP000198034">
    <property type="component" value="Unassembled WGS sequence"/>
</dbReference>
<dbReference type="EMBL" id="MTCY01000003">
    <property type="protein sequence ID" value="OWP79496.1"/>
    <property type="molecule type" value="Genomic_DNA"/>
</dbReference>